<dbReference type="Proteomes" id="UP001550210">
    <property type="component" value="Unassembled WGS sequence"/>
</dbReference>
<accession>A0ABV2VA10</accession>
<protein>
    <submittedName>
        <fullName evidence="1">Uncharacterized protein</fullName>
    </submittedName>
</protein>
<organism evidence="1 2">
    <name type="scientific">Streptomyces ossamyceticus</name>
    <dbReference type="NCBI Taxonomy" id="249581"/>
    <lineage>
        <taxon>Bacteria</taxon>
        <taxon>Bacillati</taxon>
        <taxon>Actinomycetota</taxon>
        <taxon>Actinomycetes</taxon>
        <taxon>Kitasatosporales</taxon>
        <taxon>Streptomycetaceae</taxon>
        <taxon>Streptomyces</taxon>
    </lineage>
</organism>
<name>A0ABV2VA10_9ACTN</name>
<evidence type="ECO:0000313" key="2">
    <source>
        <dbReference type="Proteomes" id="UP001550210"/>
    </source>
</evidence>
<evidence type="ECO:0000313" key="1">
    <source>
        <dbReference type="EMBL" id="MET9850673.1"/>
    </source>
</evidence>
<dbReference type="EMBL" id="JBEXPZ010000080">
    <property type="protein sequence ID" value="MET9850673.1"/>
    <property type="molecule type" value="Genomic_DNA"/>
</dbReference>
<sequence length="182" mass="20041">MGRPASGHEGERNLMEYVDLDARTGDLSGVLDPTPYLDHLPSIAGELPPGARAFATDPAHYDFRGLRCVKDLELRHLRVTGTDGDALEARFLHNCWKHDADLVIRYTGVARWSTTIPAAEDLSTLILDEVLPHPRGCRHEAAFRDGTLTVVCRDLDAVWTEALCRTGGGGPCRGRGRTRVTR</sequence>
<dbReference type="RefSeq" id="WP_355404028.1">
    <property type="nucleotide sequence ID" value="NZ_JBEXPZ010000080.1"/>
</dbReference>
<reference evidence="1 2" key="1">
    <citation type="submission" date="2024-06" db="EMBL/GenBank/DDBJ databases">
        <title>The Natural Products Discovery Center: Release of the First 8490 Sequenced Strains for Exploring Actinobacteria Biosynthetic Diversity.</title>
        <authorList>
            <person name="Kalkreuter E."/>
            <person name="Kautsar S.A."/>
            <person name="Yang D."/>
            <person name="Bader C.D."/>
            <person name="Teijaro C.N."/>
            <person name="Fluegel L."/>
            <person name="Davis C.M."/>
            <person name="Simpson J.R."/>
            <person name="Lauterbach L."/>
            <person name="Steele A.D."/>
            <person name="Gui C."/>
            <person name="Meng S."/>
            <person name="Li G."/>
            <person name="Viehrig K."/>
            <person name="Ye F."/>
            <person name="Su P."/>
            <person name="Kiefer A.F."/>
            <person name="Nichols A."/>
            <person name="Cepeda A.J."/>
            <person name="Yan W."/>
            <person name="Fan B."/>
            <person name="Jiang Y."/>
            <person name="Adhikari A."/>
            <person name="Zheng C.-J."/>
            <person name="Schuster L."/>
            <person name="Cowan T.M."/>
            <person name="Smanski M.J."/>
            <person name="Chevrette M.G."/>
            <person name="De Carvalho L.P.S."/>
            <person name="Shen B."/>
        </authorList>
    </citation>
    <scope>NUCLEOTIDE SEQUENCE [LARGE SCALE GENOMIC DNA]</scope>
    <source>
        <strain evidence="1 2">NPDC006434</strain>
    </source>
</reference>
<gene>
    <name evidence="1" type="ORF">ABZZ21_40235</name>
</gene>
<keyword evidence="2" id="KW-1185">Reference proteome</keyword>
<comment type="caution">
    <text evidence="1">The sequence shown here is derived from an EMBL/GenBank/DDBJ whole genome shotgun (WGS) entry which is preliminary data.</text>
</comment>
<proteinExistence type="predicted"/>